<proteinExistence type="predicted"/>
<name>K3X7P4_GLOUD</name>
<reference evidence="3" key="1">
    <citation type="journal article" date="2010" name="Genome Biol.">
        <title>Genome sequence of the necrotrophic plant pathogen Pythium ultimum reveals original pathogenicity mechanisms and effector repertoire.</title>
        <authorList>
            <person name="Levesque C.A."/>
            <person name="Brouwer H."/>
            <person name="Cano L."/>
            <person name="Hamilton J.P."/>
            <person name="Holt C."/>
            <person name="Huitema E."/>
            <person name="Raffaele S."/>
            <person name="Robideau G.P."/>
            <person name="Thines M."/>
            <person name="Win J."/>
            <person name="Zerillo M.M."/>
            <person name="Beakes G.W."/>
            <person name="Boore J.L."/>
            <person name="Busam D."/>
            <person name="Dumas B."/>
            <person name="Ferriera S."/>
            <person name="Fuerstenberg S.I."/>
            <person name="Gachon C.M."/>
            <person name="Gaulin E."/>
            <person name="Govers F."/>
            <person name="Grenville-Briggs L."/>
            <person name="Horner N."/>
            <person name="Hostetler J."/>
            <person name="Jiang R.H."/>
            <person name="Johnson J."/>
            <person name="Krajaejun T."/>
            <person name="Lin H."/>
            <person name="Meijer H.J."/>
            <person name="Moore B."/>
            <person name="Morris P."/>
            <person name="Phuntmart V."/>
            <person name="Puiu D."/>
            <person name="Shetty J."/>
            <person name="Stajich J.E."/>
            <person name="Tripathy S."/>
            <person name="Wawra S."/>
            <person name="van West P."/>
            <person name="Whitty B.R."/>
            <person name="Coutinho P.M."/>
            <person name="Henrissat B."/>
            <person name="Martin F."/>
            <person name="Thomas P.D."/>
            <person name="Tyler B.M."/>
            <person name="De Vries R.P."/>
            <person name="Kamoun S."/>
            <person name="Yandell M."/>
            <person name="Tisserat N."/>
            <person name="Buell C.R."/>
        </authorList>
    </citation>
    <scope>NUCLEOTIDE SEQUENCE</scope>
    <source>
        <strain evidence="3">DAOM:BR144</strain>
    </source>
</reference>
<evidence type="ECO:0000256" key="1">
    <source>
        <dbReference type="SAM" id="MobiDB-lite"/>
    </source>
</evidence>
<sequence length="76" mass="8811">MVQLFLNSKLADSPHAPSKRRNGDIGSLWVDVQRHLRTWELALDARHDNGTTELLQLKVPHHRKWLSHKTLETVPN</sequence>
<dbReference type="HOGENOM" id="CLU_2660004_0_0_1"/>
<evidence type="ECO:0000313" key="2">
    <source>
        <dbReference type="EnsemblProtists" id="PYU1_T013243"/>
    </source>
</evidence>
<dbReference type="Proteomes" id="UP000019132">
    <property type="component" value="Unassembled WGS sequence"/>
</dbReference>
<reference evidence="3" key="2">
    <citation type="submission" date="2010-04" db="EMBL/GenBank/DDBJ databases">
        <authorList>
            <person name="Buell R."/>
            <person name="Hamilton J."/>
            <person name="Hostetler J."/>
        </authorList>
    </citation>
    <scope>NUCLEOTIDE SEQUENCE [LARGE SCALE GENOMIC DNA]</scope>
    <source>
        <strain evidence="3">DAOM:BR144</strain>
    </source>
</reference>
<dbReference type="EnsemblProtists" id="PYU1_T013243">
    <property type="protein sequence ID" value="PYU1_T013243"/>
    <property type="gene ID" value="PYU1_G013214"/>
</dbReference>
<evidence type="ECO:0000313" key="3">
    <source>
        <dbReference type="Proteomes" id="UP000019132"/>
    </source>
</evidence>
<reference evidence="2" key="3">
    <citation type="submission" date="2015-02" db="UniProtKB">
        <authorList>
            <consortium name="EnsemblProtists"/>
        </authorList>
    </citation>
    <scope>IDENTIFICATION</scope>
    <source>
        <strain evidence="2">DAOM BR144</strain>
    </source>
</reference>
<accession>K3X7P4</accession>
<dbReference type="STRING" id="431595.K3X7P4"/>
<feature type="region of interest" description="Disordered" evidence="1">
    <location>
        <begin position="1"/>
        <end position="24"/>
    </location>
</feature>
<organism evidence="2 3">
    <name type="scientific">Globisporangium ultimum (strain ATCC 200006 / CBS 805.95 / DAOM BR144)</name>
    <name type="common">Pythium ultimum</name>
    <dbReference type="NCBI Taxonomy" id="431595"/>
    <lineage>
        <taxon>Eukaryota</taxon>
        <taxon>Sar</taxon>
        <taxon>Stramenopiles</taxon>
        <taxon>Oomycota</taxon>
        <taxon>Peronosporomycetes</taxon>
        <taxon>Pythiales</taxon>
        <taxon>Pythiaceae</taxon>
        <taxon>Globisporangium</taxon>
    </lineage>
</organism>
<dbReference type="EMBL" id="GL376627">
    <property type="status" value="NOT_ANNOTATED_CDS"/>
    <property type="molecule type" value="Genomic_DNA"/>
</dbReference>
<dbReference type="InParanoid" id="K3X7P4"/>
<dbReference type="AlphaFoldDB" id="K3X7P4"/>
<keyword evidence="3" id="KW-1185">Reference proteome</keyword>
<protein>
    <submittedName>
        <fullName evidence="2">Uncharacterized protein</fullName>
    </submittedName>
</protein>
<dbReference type="VEuPathDB" id="FungiDB:PYU1_G013214"/>